<evidence type="ECO:0000259" key="10">
    <source>
        <dbReference type="Pfam" id="PF02771"/>
    </source>
</evidence>
<evidence type="ECO:0000256" key="7">
    <source>
        <dbReference type="RuleBase" id="RU362125"/>
    </source>
</evidence>
<dbReference type="SUPFAM" id="SSF47203">
    <property type="entry name" value="Acyl-CoA dehydrogenase C-terminal domain-like"/>
    <property type="match status" value="1"/>
</dbReference>
<dbReference type="Pfam" id="PF00441">
    <property type="entry name" value="Acyl-CoA_dh_1"/>
    <property type="match status" value="1"/>
</dbReference>
<keyword evidence="5 7" id="KW-0274">FAD</keyword>
<evidence type="ECO:0000256" key="5">
    <source>
        <dbReference type="ARBA" id="ARBA00022827"/>
    </source>
</evidence>
<dbReference type="InterPro" id="IPR009075">
    <property type="entry name" value="AcylCo_DH/oxidase_C"/>
</dbReference>
<dbReference type="RefSeq" id="WP_317712845.1">
    <property type="nucleotide sequence ID" value="NZ_JAWLUM010000001.1"/>
</dbReference>
<evidence type="ECO:0000313" key="12">
    <source>
        <dbReference type="Proteomes" id="UP001185792"/>
    </source>
</evidence>
<dbReference type="Proteomes" id="UP001185792">
    <property type="component" value="Unassembled WGS sequence"/>
</dbReference>
<reference evidence="11 12" key="1">
    <citation type="submission" date="2023-10" db="EMBL/GenBank/DDBJ databases">
        <title>Development of a sustainable strategy for remediation of hydrocarbon-contaminated territories based on the waste exchange concept.</title>
        <authorList>
            <person name="Krivoruchko A."/>
        </authorList>
    </citation>
    <scope>NUCLEOTIDE SEQUENCE [LARGE SCALE GENOMIC DNA]</scope>
    <source>
        <strain evidence="11 12">IEGM 1236</strain>
    </source>
</reference>
<proteinExistence type="inferred from homology"/>
<dbReference type="Pfam" id="PF02771">
    <property type="entry name" value="Acyl-CoA_dh_N"/>
    <property type="match status" value="1"/>
</dbReference>
<organism evidence="11 12">
    <name type="scientific">Williamsia marianensis</name>
    <dbReference type="NCBI Taxonomy" id="85044"/>
    <lineage>
        <taxon>Bacteria</taxon>
        <taxon>Bacillati</taxon>
        <taxon>Actinomycetota</taxon>
        <taxon>Actinomycetes</taxon>
        <taxon>Mycobacteriales</taxon>
        <taxon>Nocardiaceae</taxon>
        <taxon>Williamsia</taxon>
    </lineage>
</organism>
<accession>A0ABU4ERM2</accession>
<comment type="similarity">
    <text evidence="2 7">Belongs to the acyl-CoA dehydrogenase family.</text>
</comment>
<dbReference type="InterPro" id="IPR037069">
    <property type="entry name" value="AcylCoA_DH/ox_N_sf"/>
</dbReference>
<dbReference type="Gene3D" id="2.40.110.10">
    <property type="entry name" value="Butyryl-CoA Dehydrogenase, subunit A, domain 2"/>
    <property type="match status" value="1"/>
</dbReference>
<feature type="domain" description="Acyl-CoA dehydrogenase/oxidase N-terminal" evidence="10">
    <location>
        <begin position="18"/>
        <end position="127"/>
    </location>
</feature>
<evidence type="ECO:0000256" key="2">
    <source>
        <dbReference type="ARBA" id="ARBA00009347"/>
    </source>
</evidence>
<dbReference type="Gene3D" id="1.10.540.10">
    <property type="entry name" value="Acyl-CoA dehydrogenase/oxidase, N-terminal domain"/>
    <property type="match status" value="1"/>
</dbReference>
<evidence type="ECO:0000256" key="3">
    <source>
        <dbReference type="ARBA" id="ARBA00011738"/>
    </source>
</evidence>
<comment type="cofactor">
    <cofactor evidence="1 7">
        <name>FAD</name>
        <dbReference type="ChEBI" id="CHEBI:57692"/>
    </cofactor>
</comment>
<evidence type="ECO:0000313" key="11">
    <source>
        <dbReference type="EMBL" id="MDV7133898.1"/>
    </source>
</evidence>
<evidence type="ECO:0000256" key="1">
    <source>
        <dbReference type="ARBA" id="ARBA00001974"/>
    </source>
</evidence>
<sequence length="400" mass="44113">MDFSYSPRTEELLVTLESFMDQYVYPAEKVYDAQIAANDNPHEQPQVMRDLQAKARELGLWNLFMTHDGLGAGLTNLEYAPLAEVVGRSIIGNEAINCSAPDTGNMEILAMFGTDAQKEQWLKPLLNCSIRSAFAMTEPDVASSDATNITSTILRDGDEYVLNGRKWYTSGVLDPDCKLIIFMGKSDPDGPTYRQQSMILVPADAPGVEVLRDLPMFGFKDRLGHGEVQFTDVRVPAANMLGHEGDGFAIAQGRLGPGRMHYAMRAIGMAERALEMMCRRSLQRVAFGGPLSNQGVVREWIARSRIEIDQIRLLVLKSSWLMDTKGNASARSEVAAIKVAAMEVAHNVVNRAVQTYGAAGVSDDTILARLHAITRALQIADGPNEVHLRTIARLEVKKYK</sequence>
<keyword evidence="6 7" id="KW-0560">Oxidoreductase</keyword>
<dbReference type="Pfam" id="PF02770">
    <property type="entry name" value="Acyl-CoA_dh_M"/>
    <property type="match status" value="1"/>
</dbReference>
<comment type="subunit">
    <text evidence="3">Homodimer.</text>
</comment>
<feature type="domain" description="Acyl-CoA dehydrogenase/oxidase C-terminal" evidence="8">
    <location>
        <begin position="245"/>
        <end position="393"/>
    </location>
</feature>
<dbReference type="InterPro" id="IPR036250">
    <property type="entry name" value="AcylCo_DH-like_C"/>
</dbReference>
<dbReference type="PANTHER" id="PTHR48083">
    <property type="entry name" value="MEDIUM-CHAIN SPECIFIC ACYL-COA DEHYDROGENASE, MITOCHONDRIAL-RELATED"/>
    <property type="match status" value="1"/>
</dbReference>
<feature type="domain" description="Acyl-CoA oxidase/dehydrogenase middle" evidence="9">
    <location>
        <begin position="133"/>
        <end position="233"/>
    </location>
</feature>
<dbReference type="InterPro" id="IPR050741">
    <property type="entry name" value="Acyl-CoA_dehydrogenase"/>
</dbReference>
<evidence type="ECO:0000259" key="8">
    <source>
        <dbReference type="Pfam" id="PF00441"/>
    </source>
</evidence>
<dbReference type="InterPro" id="IPR046373">
    <property type="entry name" value="Acyl-CoA_Oxase/DH_mid-dom_sf"/>
</dbReference>
<keyword evidence="4 7" id="KW-0285">Flavoprotein</keyword>
<dbReference type="PANTHER" id="PTHR48083:SF13">
    <property type="entry name" value="ACYL-COA DEHYDROGENASE FAMILY MEMBER 11"/>
    <property type="match status" value="1"/>
</dbReference>
<evidence type="ECO:0000259" key="9">
    <source>
        <dbReference type="Pfam" id="PF02770"/>
    </source>
</evidence>
<dbReference type="Gene3D" id="1.20.140.10">
    <property type="entry name" value="Butyryl-CoA Dehydrogenase, subunit A, domain 3"/>
    <property type="match status" value="1"/>
</dbReference>
<dbReference type="InterPro" id="IPR013786">
    <property type="entry name" value="AcylCoA_DH/ox_N"/>
</dbReference>
<dbReference type="SUPFAM" id="SSF56645">
    <property type="entry name" value="Acyl-CoA dehydrogenase NM domain-like"/>
    <property type="match status" value="1"/>
</dbReference>
<keyword evidence="12" id="KW-1185">Reference proteome</keyword>
<gene>
    <name evidence="11" type="ORF">R4198_09335</name>
</gene>
<dbReference type="EMBL" id="JAWLUM010000001">
    <property type="protein sequence ID" value="MDV7133898.1"/>
    <property type="molecule type" value="Genomic_DNA"/>
</dbReference>
<protein>
    <submittedName>
        <fullName evidence="11">Acyl-CoA dehydrogenase family protein</fullName>
    </submittedName>
</protein>
<dbReference type="InterPro" id="IPR006091">
    <property type="entry name" value="Acyl-CoA_Oxase/DH_mid-dom"/>
</dbReference>
<name>A0ABU4ERM2_WILMA</name>
<dbReference type="InterPro" id="IPR009100">
    <property type="entry name" value="AcylCoA_DH/oxidase_NM_dom_sf"/>
</dbReference>
<evidence type="ECO:0000256" key="4">
    <source>
        <dbReference type="ARBA" id="ARBA00022630"/>
    </source>
</evidence>
<evidence type="ECO:0000256" key="6">
    <source>
        <dbReference type="ARBA" id="ARBA00023002"/>
    </source>
</evidence>
<comment type="caution">
    <text evidence="11">The sequence shown here is derived from an EMBL/GenBank/DDBJ whole genome shotgun (WGS) entry which is preliminary data.</text>
</comment>